<evidence type="ECO:0000256" key="5">
    <source>
        <dbReference type="ARBA" id="ARBA00022967"/>
    </source>
</evidence>
<sequence length="387" mass="42762">MAAIELTDIHVRLQRKQVLSGIDLTIEPGDFITFLGPSGCGKTTLLRTIAGLQRADAGTIAIGGREVANGATAFHLEPSKRGLSLVFQSYALWPHMTVFDNVAFGLQVRRLGKAEIKRSVRAALDDMRIAELADRYPGELSGGQQQRVAIARAIVTRPDILLLDEPLSNLDAKLRVEMRAELKRLHQELNTTIVYVTHDQQEALSLSTRVAVFFGGRIVQTDKPRELYRHPRTLEVADFLGSAGLRLNRLDGVIAREGGQAWLKTPVAAIPLAQRGLEDRKEAIVTIKPEDVRLHGRPGEGRMAARVEAAFPSGAETLVQLRAGEASLTARVMGDAEYEPGDELYADLRRSNLNFYDKRTGMRLAHVAPIPNPMEEPQHEDRLSHSR</sequence>
<dbReference type="InterPro" id="IPR017871">
    <property type="entry name" value="ABC_transporter-like_CS"/>
</dbReference>
<dbReference type="PANTHER" id="PTHR43875">
    <property type="entry name" value="MALTODEXTRIN IMPORT ATP-BINDING PROTEIN MSMX"/>
    <property type="match status" value="1"/>
</dbReference>
<dbReference type="Gene3D" id="2.40.50.100">
    <property type="match status" value="1"/>
</dbReference>
<dbReference type="RefSeq" id="WP_208849990.1">
    <property type="nucleotide sequence ID" value="NZ_JAGGDJ010000031.1"/>
</dbReference>
<name>A0ABS3WG29_9BACL</name>
<dbReference type="Gene3D" id="2.40.50.140">
    <property type="entry name" value="Nucleic acid-binding proteins"/>
    <property type="match status" value="1"/>
</dbReference>
<dbReference type="Pfam" id="PF08402">
    <property type="entry name" value="TOBE_2"/>
    <property type="match status" value="1"/>
</dbReference>
<dbReference type="SMART" id="SM00382">
    <property type="entry name" value="AAA"/>
    <property type="match status" value="1"/>
</dbReference>
<gene>
    <name evidence="8" type="ORF">I8J29_24165</name>
</gene>
<accession>A0ABS3WG29</accession>
<evidence type="ECO:0000313" key="9">
    <source>
        <dbReference type="Proteomes" id="UP000670947"/>
    </source>
</evidence>
<reference evidence="8 9" key="1">
    <citation type="submission" date="2021-03" db="EMBL/GenBank/DDBJ databases">
        <title>Paenibacillus artemisicola MWE-103 whole genome sequence.</title>
        <authorList>
            <person name="Ham Y.J."/>
        </authorList>
    </citation>
    <scope>NUCLEOTIDE SEQUENCE [LARGE SCALE GENOMIC DNA]</scope>
    <source>
        <strain evidence="8 9">MWE-103</strain>
    </source>
</reference>
<dbReference type="InterPro" id="IPR003439">
    <property type="entry name" value="ABC_transporter-like_ATP-bd"/>
</dbReference>
<dbReference type="InterPro" id="IPR008995">
    <property type="entry name" value="Mo/tungstate-bd_C_term_dom"/>
</dbReference>
<keyword evidence="1" id="KW-0813">Transport</keyword>
<dbReference type="GO" id="GO:0005524">
    <property type="term" value="F:ATP binding"/>
    <property type="evidence" value="ECO:0007669"/>
    <property type="project" value="UniProtKB-KW"/>
</dbReference>
<evidence type="ECO:0000256" key="6">
    <source>
        <dbReference type="ARBA" id="ARBA00023136"/>
    </source>
</evidence>
<dbReference type="SUPFAM" id="SSF52540">
    <property type="entry name" value="P-loop containing nucleoside triphosphate hydrolases"/>
    <property type="match status" value="1"/>
</dbReference>
<dbReference type="PROSITE" id="PS50893">
    <property type="entry name" value="ABC_TRANSPORTER_2"/>
    <property type="match status" value="1"/>
</dbReference>
<proteinExistence type="predicted"/>
<keyword evidence="4 8" id="KW-0067">ATP-binding</keyword>
<organism evidence="8 9">
    <name type="scientific">Paenibacillus artemisiicola</name>
    <dbReference type="NCBI Taxonomy" id="1172618"/>
    <lineage>
        <taxon>Bacteria</taxon>
        <taxon>Bacillati</taxon>
        <taxon>Bacillota</taxon>
        <taxon>Bacilli</taxon>
        <taxon>Bacillales</taxon>
        <taxon>Paenibacillaceae</taxon>
        <taxon>Paenibacillus</taxon>
    </lineage>
</organism>
<evidence type="ECO:0000259" key="7">
    <source>
        <dbReference type="PROSITE" id="PS50893"/>
    </source>
</evidence>
<evidence type="ECO:0000256" key="2">
    <source>
        <dbReference type="ARBA" id="ARBA00022475"/>
    </source>
</evidence>
<dbReference type="EMBL" id="JAGGDJ010000031">
    <property type="protein sequence ID" value="MBO7747284.1"/>
    <property type="molecule type" value="Genomic_DNA"/>
</dbReference>
<dbReference type="Gene3D" id="3.40.50.300">
    <property type="entry name" value="P-loop containing nucleotide triphosphate hydrolases"/>
    <property type="match status" value="1"/>
</dbReference>
<keyword evidence="3" id="KW-0547">Nucleotide-binding</keyword>
<keyword evidence="6" id="KW-0472">Membrane</keyword>
<evidence type="ECO:0000313" key="8">
    <source>
        <dbReference type="EMBL" id="MBO7747284.1"/>
    </source>
</evidence>
<dbReference type="InterPro" id="IPR027417">
    <property type="entry name" value="P-loop_NTPase"/>
</dbReference>
<evidence type="ECO:0000256" key="1">
    <source>
        <dbReference type="ARBA" id="ARBA00022448"/>
    </source>
</evidence>
<comment type="caution">
    <text evidence="8">The sequence shown here is derived from an EMBL/GenBank/DDBJ whole genome shotgun (WGS) entry which is preliminary data.</text>
</comment>
<dbReference type="SUPFAM" id="SSF50331">
    <property type="entry name" value="MOP-like"/>
    <property type="match status" value="1"/>
</dbReference>
<evidence type="ECO:0000256" key="4">
    <source>
        <dbReference type="ARBA" id="ARBA00022840"/>
    </source>
</evidence>
<keyword evidence="5" id="KW-1278">Translocase</keyword>
<dbReference type="Proteomes" id="UP000670947">
    <property type="component" value="Unassembled WGS sequence"/>
</dbReference>
<feature type="domain" description="ABC transporter" evidence="7">
    <location>
        <begin position="4"/>
        <end position="240"/>
    </location>
</feature>
<dbReference type="InterPro" id="IPR013611">
    <property type="entry name" value="Transp-assoc_OB_typ2"/>
</dbReference>
<dbReference type="PROSITE" id="PS00211">
    <property type="entry name" value="ABC_TRANSPORTER_1"/>
    <property type="match status" value="1"/>
</dbReference>
<dbReference type="PANTHER" id="PTHR43875:SF15">
    <property type="entry name" value="TREHALOSE IMPORT ATP-BINDING PROTEIN SUGC"/>
    <property type="match status" value="1"/>
</dbReference>
<keyword evidence="9" id="KW-1185">Reference proteome</keyword>
<dbReference type="InterPro" id="IPR003593">
    <property type="entry name" value="AAA+_ATPase"/>
</dbReference>
<evidence type="ECO:0000256" key="3">
    <source>
        <dbReference type="ARBA" id="ARBA00022741"/>
    </source>
</evidence>
<dbReference type="Pfam" id="PF00005">
    <property type="entry name" value="ABC_tran"/>
    <property type="match status" value="1"/>
</dbReference>
<keyword evidence="2" id="KW-1003">Cell membrane</keyword>
<protein>
    <submittedName>
        <fullName evidence="8">ABC transporter ATP-binding protein</fullName>
    </submittedName>
</protein>
<dbReference type="InterPro" id="IPR047641">
    <property type="entry name" value="ABC_transpr_MalK/UgpC-like"/>
</dbReference>
<dbReference type="InterPro" id="IPR012340">
    <property type="entry name" value="NA-bd_OB-fold"/>
</dbReference>